<evidence type="ECO:0000256" key="3">
    <source>
        <dbReference type="ARBA" id="ARBA00022197"/>
    </source>
</evidence>
<dbReference type="Gene3D" id="1.20.58.1120">
    <property type="match status" value="1"/>
</dbReference>
<feature type="domain" description="Dynein heavy chain hydrolytic ATP-binding dynein motor region" evidence="15">
    <location>
        <begin position="246"/>
        <end position="403"/>
    </location>
</feature>
<keyword evidence="7" id="KW-0547">Nucleotide-binding</keyword>
<evidence type="ECO:0000256" key="11">
    <source>
        <dbReference type="ARBA" id="ARBA00023175"/>
    </source>
</evidence>
<dbReference type="Gene3D" id="3.20.180.20">
    <property type="entry name" value="Dynein heavy chain, N-terminal domain 2"/>
    <property type="match status" value="1"/>
</dbReference>
<keyword evidence="10" id="KW-0175">Coiled coil</keyword>
<keyword evidence="4" id="KW-0963">Cytoplasm</keyword>
<dbReference type="Proteomes" id="UP001165063">
    <property type="component" value="Unassembled WGS sequence"/>
</dbReference>
<keyword evidence="6" id="KW-0677">Repeat</keyword>
<dbReference type="EMBL" id="BSXU01008260">
    <property type="protein sequence ID" value="GMG60016.1"/>
    <property type="molecule type" value="Genomic_DNA"/>
</dbReference>
<evidence type="ECO:0000256" key="2">
    <source>
        <dbReference type="ARBA" id="ARBA00008887"/>
    </source>
</evidence>
<dbReference type="GO" id="GO:0005816">
    <property type="term" value="C:spindle pole body"/>
    <property type="evidence" value="ECO:0007669"/>
    <property type="project" value="UniProtKB-ARBA"/>
</dbReference>
<comment type="subcellular location">
    <subcellularLocation>
        <location evidence="1">Cytoplasm</location>
        <location evidence="1">Cytoskeleton</location>
    </subcellularLocation>
</comment>
<evidence type="ECO:0000256" key="1">
    <source>
        <dbReference type="ARBA" id="ARBA00004245"/>
    </source>
</evidence>
<dbReference type="FunFam" id="3.20.180.20:FF:000002">
    <property type="entry name" value="Cytoplasmic dynein heavy chain 1"/>
    <property type="match status" value="1"/>
</dbReference>
<dbReference type="Gene3D" id="3.40.50.300">
    <property type="entry name" value="P-loop containing nucleotide triphosphate hydrolases"/>
    <property type="match status" value="1"/>
</dbReference>
<evidence type="ECO:0000256" key="4">
    <source>
        <dbReference type="ARBA" id="ARBA00022490"/>
    </source>
</evidence>
<sequence length="408" mass="46032">MGYLEKQREQWPRFYFIGNEDLLEIIGNSRNVTVISKHMKKMFTGISELVYDSHLNLIKGIVSSENETVTLKNPVSLIAHHSLNEWLTQLEVEIKNTLSALLNESLEEFEGAWSSNSLKDKLTDWIKLFPNQVLILTMQVHWTKVVEDSAGKRDELDSLREFYQSLLGLLSGLVLNDLQHLDRLKIENVVIETLHQKNVIEDLLKQKNPSLKSFDWRSQQRYYIQTSLKSSFESLIVKQGNASFVYGYEYLGVPNRLVYTPLVNTCFASLTETLNQRLGGSLVGPAGTGKTESVKALGQNLGRMVLVFCCDETFDYQAVTRILIGICRTGTWGCFDEFNRLDEKMLSAIATEIEKIETALSVDGNSDAVILGKHVQVHKDSGIFITSNPGYAGRTVLPDNLKNNCSIV</sequence>
<dbReference type="PANTHER" id="PTHR45703:SF36">
    <property type="entry name" value="DYNEIN HEAVY CHAIN, CYTOPLASMIC"/>
    <property type="match status" value="1"/>
</dbReference>
<dbReference type="GO" id="GO:0005938">
    <property type="term" value="C:cell cortex"/>
    <property type="evidence" value="ECO:0007669"/>
    <property type="project" value="UniProtKB-ARBA"/>
</dbReference>
<comment type="similarity">
    <text evidence="2">Belongs to the dynein heavy chain family.</text>
</comment>
<evidence type="ECO:0000256" key="7">
    <source>
        <dbReference type="ARBA" id="ARBA00022741"/>
    </source>
</evidence>
<dbReference type="InterPro" id="IPR013602">
    <property type="entry name" value="Dynein_heavy_linker"/>
</dbReference>
<keyword evidence="9" id="KW-0243">Dynein</keyword>
<dbReference type="GO" id="GO:0000235">
    <property type="term" value="C:astral microtubule"/>
    <property type="evidence" value="ECO:0007669"/>
    <property type="project" value="UniProtKB-ARBA"/>
</dbReference>
<evidence type="ECO:0000256" key="9">
    <source>
        <dbReference type="ARBA" id="ARBA00023017"/>
    </source>
</evidence>
<keyword evidence="17" id="KW-1185">Reference proteome</keyword>
<dbReference type="GO" id="GO:0008569">
    <property type="term" value="F:minus-end-directed microtubule motor activity"/>
    <property type="evidence" value="ECO:0007669"/>
    <property type="project" value="UniProtKB-ARBA"/>
</dbReference>
<dbReference type="GO" id="GO:0045505">
    <property type="term" value="F:dynein intermediate chain binding"/>
    <property type="evidence" value="ECO:0007669"/>
    <property type="project" value="InterPro"/>
</dbReference>
<dbReference type="OrthoDB" id="4096013at2759"/>
<dbReference type="InterPro" id="IPR027417">
    <property type="entry name" value="P-loop_NTPase"/>
</dbReference>
<dbReference type="GO" id="GO:0005524">
    <property type="term" value="F:ATP binding"/>
    <property type="evidence" value="ECO:0007669"/>
    <property type="project" value="UniProtKB-KW"/>
</dbReference>
<gene>
    <name evidence="16" type="ORF">Amon01_000871900</name>
</gene>
<name>A0A9W7DPL2_AMBMO</name>
<protein>
    <recommendedName>
        <fullName evidence="3">Dynein heavy chain, cytoplasmic</fullName>
    </recommendedName>
    <alternativeName>
        <fullName evidence="13">Dynein heavy chain, cytosolic</fullName>
    </alternativeName>
</protein>
<evidence type="ECO:0000256" key="10">
    <source>
        <dbReference type="ARBA" id="ARBA00023054"/>
    </source>
</evidence>
<dbReference type="SUPFAM" id="SSF52540">
    <property type="entry name" value="P-loop containing nucleoside triphosphate hydrolases"/>
    <property type="match status" value="1"/>
</dbReference>
<dbReference type="InterPro" id="IPR042228">
    <property type="entry name" value="Dynein_linker_3"/>
</dbReference>
<dbReference type="GO" id="GO:0051959">
    <property type="term" value="F:dynein light intermediate chain binding"/>
    <property type="evidence" value="ECO:0007669"/>
    <property type="project" value="InterPro"/>
</dbReference>
<dbReference type="FunFam" id="3.40.50.300:FF:000996">
    <property type="entry name" value="Cytoplasmic dynein heavy chain"/>
    <property type="match status" value="1"/>
</dbReference>
<keyword evidence="8" id="KW-0067">ATP-binding</keyword>
<dbReference type="GO" id="GO:1902850">
    <property type="term" value="P:microtubule cytoskeleton organization involved in mitosis"/>
    <property type="evidence" value="ECO:0007669"/>
    <property type="project" value="UniProtKB-ARBA"/>
</dbReference>
<keyword evidence="11" id="KW-0505">Motor protein</keyword>
<dbReference type="AlphaFoldDB" id="A0A9W7DPL2"/>
<keyword evidence="12" id="KW-0206">Cytoskeleton</keyword>
<evidence type="ECO:0000313" key="16">
    <source>
        <dbReference type="EMBL" id="GMG60016.1"/>
    </source>
</evidence>
<organism evidence="16 17">
    <name type="scientific">Ambrosiozyma monospora</name>
    <name type="common">Yeast</name>
    <name type="synonym">Endomycopsis monosporus</name>
    <dbReference type="NCBI Taxonomy" id="43982"/>
    <lineage>
        <taxon>Eukaryota</taxon>
        <taxon>Fungi</taxon>
        <taxon>Dikarya</taxon>
        <taxon>Ascomycota</taxon>
        <taxon>Saccharomycotina</taxon>
        <taxon>Pichiomycetes</taxon>
        <taxon>Pichiales</taxon>
        <taxon>Pichiaceae</taxon>
        <taxon>Ambrosiozyma</taxon>
    </lineage>
</organism>
<dbReference type="Pfam" id="PF08393">
    <property type="entry name" value="DHC_N2"/>
    <property type="match status" value="1"/>
</dbReference>
<evidence type="ECO:0000256" key="6">
    <source>
        <dbReference type="ARBA" id="ARBA00022737"/>
    </source>
</evidence>
<evidence type="ECO:0000313" key="17">
    <source>
        <dbReference type="Proteomes" id="UP001165063"/>
    </source>
</evidence>
<evidence type="ECO:0000256" key="5">
    <source>
        <dbReference type="ARBA" id="ARBA00022701"/>
    </source>
</evidence>
<dbReference type="InterPro" id="IPR026983">
    <property type="entry name" value="DHC"/>
</dbReference>
<accession>A0A9W7DPL2</accession>
<feature type="domain" description="Dynein heavy chain linker" evidence="14">
    <location>
        <begin position="2"/>
        <end position="104"/>
    </location>
</feature>
<reference evidence="16" key="1">
    <citation type="submission" date="2023-04" db="EMBL/GenBank/DDBJ databases">
        <title>Ambrosiozyma monospora NBRC 1965.</title>
        <authorList>
            <person name="Ichikawa N."/>
            <person name="Sato H."/>
            <person name="Tonouchi N."/>
        </authorList>
    </citation>
    <scope>NUCLEOTIDE SEQUENCE</scope>
    <source>
        <strain evidence="16">NBRC 1965</strain>
    </source>
</reference>
<proteinExistence type="inferred from homology"/>
<dbReference type="GO" id="GO:0005868">
    <property type="term" value="C:cytoplasmic dynein complex"/>
    <property type="evidence" value="ECO:0007669"/>
    <property type="project" value="UniProtKB-ARBA"/>
</dbReference>
<evidence type="ECO:0000256" key="12">
    <source>
        <dbReference type="ARBA" id="ARBA00023212"/>
    </source>
</evidence>
<keyword evidence="5" id="KW-0493">Microtubule</keyword>
<evidence type="ECO:0000256" key="8">
    <source>
        <dbReference type="ARBA" id="ARBA00022840"/>
    </source>
</evidence>
<comment type="caution">
    <text evidence="16">The sequence shown here is derived from an EMBL/GenBank/DDBJ whole genome shotgun (WGS) entry which is preliminary data.</text>
</comment>
<dbReference type="Pfam" id="PF12774">
    <property type="entry name" value="AAA_6"/>
    <property type="match status" value="1"/>
</dbReference>
<dbReference type="InterPro" id="IPR035699">
    <property type="entry name" value="AAA_6"/>
</dbReference>
<evidence type="ECO:0000259" key="15">
    <source>
        <dbReference type="Pfam" id="PF12774"/>
    </source>
</evidence>
<dbReference type="GO" id="GO:0000070">
    <property type="term" value="P:mitotic sister chromatid segregation"/>
    <property type="evidence" value="ECO:0007669"/>
    <property type="project" value="UniProtKB-ARBA"/>
</dbReference>
<dbReference type="GO" id="GO:0030473">
    <property type="term" value="P:nuclear migration along microtubule"/>
    <property type="evidence" value="ECO:0007669"/>
    <property type="project" value="UniProtKB-ARBA"/>
</dbReference>
<evidence type="ECO:0000259" key="14">
    <source>
        <dbReference type="Pfam" id="PF08393"/>
    </source>
</evidence>
<evidence type="ECO:0000256" key="13">
    <source>
        <dbReference type="ARBA" id="ARBA00033439"/>
    </source>
</evidence>
<dbReference type="PANTHER" id="PTHR45703">
    <property type="entry name" value="DYNEIN HEAVY CHAIN"/>
    <property type="match status" value="1"/>
</dbReference>